<organism evidence="1 2">
    <name type="scientific">Funneliformis geosporum</name>
    <dbReference type="NCBI Taxonomy" id="1117311"/>
    <lineage>
        <taxon>Eukaryota</taxon>
        <taxon>Fungi</taxon>
        <taxon>Fungi incertae sedis</taxon>
        <taxon>Mucoromycota</taxon>
        <taxon>Glomeromycotina</taxon>
        <taxon>Glomeromycetes</taxon>
        <taxon>Glomerales</taxon>
        <taxon>Glomeraceae</taxon>
        <taxon>Funneliformis</taxon>
    </lineage>
</organism>
<dbReference type="Proteomes" id="UP001153678">
    <property type="component" value="Unassembled WGS sequence"/>
</dbReference>
<reference evidence="1" key="1">
    <citation type="submission" date="2022-08" db="EMBL/GenBank/DDBJ databases">
        <authorList>
            <person name="Kallberg Y."/>
            <person name="Tangrot J."/>
            <person name="Rosling A."/>
        </authorList>
    </citation>
    <scope>NUCLEOTIDE SEQUENCE</scope>
    <source>
        <strain evidence="1">Wild A</strain>
    </source>
</reference>
<dbReference type="OrthoDB" id="2367607at2759"/>
<accession>A0A9W4SXW1</accession>
<evidence type="ECO:0000313" key="2">
    <source>
        <dbReference type="Proteomes" id="UP001153678"/>
    </source>
</evidence>
<proteinExistence type="predicted"/>
<comment type="caution">
    <text evidence="1">The sequence shown here is derived from an EMBL/GenBank/DDBJ whole genome shotgun (WGS) entry which is preliminary data.</text>
</comment>
<evidence type="ECO:0000313" key="1">
    <source>
        <dbReference type="EMBL" id="CAI2185422.1"/>
    </source>
</evidence>
<gene>
    <name evidence="1" type="ORF">FWILDA_LOCUS12069</name>
</gene>
<sequence>MYNHNNYHKVNKPKANPGGFIAPNSVNPGGFIDPNTNPGGFRVPANSNQYPPVSVPTFPPMIEERRSSMPVKRHSVQVENDSSNIIQSPINVAPYPPYRNDRSYSSQQSLQIIPPVMSATDLQRRFYGTCGACGKPNSDFAECSSCNEWLLHMEQMIKARKALVDQQLCSNCELAKHVHNHMVACSTCGFPKSNLEELNKQLTNYLKCPTFTEIAQRMRKERECLPYDDPNFAKLSKVIKLYSELEKQKDTNSKSFPSLKQPRRTTQTFTKNEPTLNSLKSNNNNDGMAYVASSYIHSQAKIL</sequence>
<name>A0A9W4SXW1_9GLOM</name>
<protein>
    <submittedName>
        <fullName evidence="1">8282_t:CDS:1</fullName>
    </submittedName>
</protein>
<dbReference type="AlphaFoldDB" id="A0A9W4SXW1"/>
<keyword evidence="2" id="KW-1185">Reference proteome</keyword>
<dbReference type="EMBL" id="CAMKVN010003715">
    <property type="protein sequence ID" value="CAI2185422.1"/>
    <property type="molecule type" value="Genomic_DNA"/>
</dbReference>